<comment type="caution">
    <text evidence="2">The sequence shown here is derived from an EMBL/GenBank/DDBJ whole genome shotgun (WGS) entry which is preliminary data.</text>
</comment>
<evidence type="ECO:0000313" key="3">
    <source>
        <dbReference type="Proteomes" id="UP000612893"/>
    </source>
</evidence>
<organism evidence="2 3">
    <name type="scientific">Candidatus Nephthysia bennettiae</name>
    <dbReference type="NCBI Taxonomy" id="3127016"/>
    <lineage>
        <taxon>Bacteria</taxon>
        <taxon>Bacillati</taxon>
        <taxon>Candidatus Dormiibacterota</taxon>
        <taxon>Candidatus Dormibacteria</taxon>
        <taxon>Candidatus Dormibacterales</taxon>
        <taxon>Candidatus Dormibacteraceae</taxon>
        <taxon>Candidatus Nephthysia</taxon>
    </lineage>
</organism>
<dbReference type="AlphaFoldDB" id="A0A934K6G9"/>
<accession>A0A934K6G9</accession>
<proteinExistence type="predicted"/>
<gene>
    <name evidence="2" type="ORF">JF922_24990</name>
</gene>
<evidence type="ECO:0000256" key="1">
    <source>
        <dbReference type="SAM" id="MobiDB-lite"/>
    </source>
</evidence>
<dbReference type="Proteomes" id="UP000612893">
    <property type="component" value="Unassembled WGS sequence"/>
</dbReference>
<name>A0A934K6G9_9BACT</name>
<sequence>MKIEDPGDPAAVAGAQDDPAPAQSAIEIATLERQRVRGPSSIVLISPIIYIGGLNLTNATSDRGEACANLYSDASGSLMESVLFVGVQLWFRRSRSASI</sequence>
<reference evidence="2" key="1">
    <citation type="submission" date="2020-10" db="EMBL/GenBank/DDBJ databases">
        <title>Ca. Dormibacterota MAGs.</title>
        <authorList>
            <person name="Montgomery K."/>
        </authorList>
    </citation>
    <scope>NUCLEOTIDE SEQUENCE [LARGE SCALE GENOMIC DNA]</scope>
    <source>
        <strain evidence="2">SC8812_S17_10</strain>
    </source>
</reference>
<dbReference type="RefSeq" id="WP_338205514.1">
    <property type="nucleotide sequence ID" value="NZ_JAEKNR010000242.1"/>
</dbReference>
<dbReference type="EMBL" id="JAEKNR010000242">
    <property type="protein sequence ID" value="MBJ7601317.1"/>
    <property type="molecule type" value="Genomic_DNA"/>
</dbReference>
<keyword evidence="3" id="KW-1185">Reference proteome</keyword>
<feature type="region of interest" description="Disordered" evidence="1">
    <location>
        <begin position="1"/>
        <end position="21"/>
    </location>
</feature>
<protein>
    <submittedName>
        <fullName evidence="2">Uncharacterized protein</fullName>
    </submittedName>
</protein>
<evidence type="ECO:0000313" key="2">
    <source>
        <dbReference type="EMBL" id="MBJ7601317.1"/>
    </source>
</evidence>